<evidence type="ECO:0000313" key="3">
    <source>
        <dbReference type="Proteomes" id="UP000019276"/>
    </source>
</evidence>
<name>W7Q6L2_9ALTE</name>
<protein>
    <submittedName>
        <fullName evidence="2">1-(5-phosphoribosyl)-5-amino-4-imidazole-carboxylate (AIR) carboxylase</fullName>
    </submittedName>
</protein>
<dbReference type="EMBL" id="ARZY01000047">
    <property type="protein sequence ID" value="EWH08414.1"/>
    <property type="molecule type" value="Genomic_DNA"/>
</dbReference>
<gene>
    <name evidence="2" type="ORF">DS2_17472</name>
</gene>
<dbReference type="eggNOG" id="COG1691">
    <property type="taxonomic scope" value="Bacteria"/>
</dbReference>
<dbReference type="PANTHER" id="PTHR43064">
    <property type="entry name" value="PHOSPHORIBOSYLAMINOIMIDAZOLE CARBOXYLASE-RELATED"/>
    <property type="match status" value="1"/>
</dbReference>
<dbReference type="SMART" id="SM01001">
    <property type="entry name" value="AIRC"/>
    <property type="match status" value="1"/>
</dbReference>
<dbReference type="RefSeq" id="WP_035016265.1">
    <property type="nucleotide sequence ID" value="NZ_ARZY01000047.1"/>
</dbReference>
<sequence length="217" mass="22896">MSNFIWDAERKTRTGVAEAVFCQGKSNSDLQAIVEHNLAEQKALLMTRLSSEQWATLSPEIRQQLDYDLTSKTAIANLEPIVQSSKQVCIVCAGTSDVSVATEAQRTLRFNGIEAPLIADVGVAGLWRLLDNIEQIRQYKIIIAVAGMEGALFSVLAGLVSAPVIAVPTAVGYGVSADGQAALSSALASCAPGVMTVNINNGFGAAAAAVKIVRQYT</sequence>
<feature type="domain" description="PurE" evidence="1">
    <location>
        <begin position="86"/>
        <end position="216"/>
    </location>
</feature>
<dbReference type="Pfam" id="PF00731">
    <property type="entry name" value="AIRC"/>
    <property type="match status" value="1"/>
</dbReference>
<dbReference type="PANTHER" id="PTHR43064:SF1">
    <property type="entry name" value="SLL1489 PROTEIN"/>
    <property type="match status" value="1"/>
</dbReference>
<dbReference type="STRING" id="1328313.DS2_17472"/>
<dbReference type="GO" id="GO:0006189">
    <property type="term" value="P:'de novo' IMP biosynthetic process"/>
    <property type="evidence" value="ECO:0007669"/>
    <property type="project" value="InterPro"/>
</dbReference>
<evidence type="ECO:0000259" key="1">
    <source>
        <dbReference type="SMART" id="SM01001"/>
    </source>
</evidence>
<dbReference type="NCBIfam" id="NF033503">
    <property type="entry name" value="LarB"/>
    <property type="match status" value="1"/>
</dbReference>
<dbReference type="PATRIC" id="fig|1328313.3.peg.3573"/>
<dbReference type="Gene3D" id="3.40.50.1970">
    <property type="match status" value="1"/>
</dbReference>
<dbReference type="InterPro" id="IPR000031">
    <property type="entry name" value="PurE_dom"/>
</dbReference>
<organism evidence="2 3">
    <name type="scientific">Catenovulum agarivorans DS-2</name>
    <dbReference type="NCBI Taxonomy" id="1328313"/>
    <lineage>
        <taxon>Bacteria</taxon>
        <taxon>Pseudomonadati</taxon>
        <taxon>Pseudomonadota</taxon>
        <taxon>Gammaproteobacteria</taxon>
        <taxon>Alteromonadales</taxon>
        <taxon>Alteromonadaceae</taxon>
        <taxon>Catenovulum</taxon>
    </lineage>
</organism>
<accession>W7Q6L2</accession>
<dbReference type="OrthoDB" id="9782511at2"/>
<keyword evidence="3" id="KW-1185">Reference proteome</keyword>
<dbReference type="SUPFAM" id="SSF52255">
    <property type="entry name" value="N5-CAIR mutase (phosphoribosylaminoimidazole carboxylase, PurE)"/>
    <property type="match status" value="1"/>
</dbReference>
<evidence type="ECO:0000313" key="2">
    <source>
        <dbReference type="EMBL" id="EWH08414.1"/>
    </source>
</evidence>
<dbReference type="InterPro" id="IPR039476">
    <property type="entry name" value="P2CMN_synthase_LarB"/>
</dbReference>
<dbReference type="AlphaFoldDB" id="W7Q6L2"/>
<dbReference type="Proteomes" id="UP000019276">
    <property type="component" value="Unassembled WGS sequence"/>
</dbReference>
<comment type="caution">
    <text evidence="2">The sequence shown here is derived from an EMBL/GenBank/DDBJ whole genome shotgun (WGS) entry which is preliminary data.</text>
</comment>
<reference evidence="2 3" key="1">
    <citation type="journal article" date="2014" name="Genome Announc.">
        <title>Draft Genome Sequence of the Agar-Degrading Bacterium Catenovulum sp. Strain DS-2, Isolated from Intestines of Haliotis diversicolor.</title>
        <authorList>
            <person name="Shan D."/>
            <person name="Li X."/>
            <person name="Gu Z."/>
            <person name="Wei G."/>
            <person name="Gao Z."/>
            <person name="Shao Z."/>
        </authorList>
    </citation>
    <scope>NUCLEOTIDE SEQUENCE [LARGE SCALE GENOMIC DNA]</scope>
    <source>
        <strain evidence="2 3">DS-2</strain>
    </source>
</reference>
<dbReference type="GO" id="GO:0016787">
    <property type="term" value="F:hydrolase activity"/>
    <property type="evidence" value="ECO:0007669"/>
    <property type="project" value="InterPro"/>
</dbReference>
<proteinExistence type="predicted"/>